<feature type="domain" description="AB hydrolase-1" evidence="1">
    <location>
        <begin position="20"/>
        <end position="210"/>
    </location>
</feature>
<feature type="non-terminal residue" evidence="2">
    <location>
        <position position="1"/>
    </location>
</feature>
<proteinExistence type="predicted"/>
<accession>A0A0D7AEI9</accession>
<gene>
    <name evidence="2" type="ORF">FISHEDRAFT_14607</name>
</gene>
<sequence length="271" mass="30546">LYNCVARYVREDGDERGMSLFFAHATGFNKEVWLPSIRALISSSCTPIYEVWLWEAVQHGDSALVNRHNLRGMVTWRDNARDIHNFIINFMPDPHSNPSAVVLPRLPQTISAQRASSGLMNRRLVVVGHSFGGCSSAITALLHKGFAPLLHDLILVDPTILSPETMHITDGTAQELAVRALVRRDTWPNWQAVRQQFASTPMFQRWDPTALDMYISHGSLTLRFLETHVVHLKTTPIDEALVFADIRTSGLTYRCLPTLDPAVRLLWIMPG</sequence>
<dbReference type="Proteomes" id="UP000054144">
    <property type="component" value="Unassembled WGS sequence"/>
</dbReference>
<reference evidence="2 3" key="1">
    <citation type="journal article" date="2015" name="Fungal Genet. Biol.">
        <title>Evolution of novel wood decay mechanisms in Agaricales revealed by the genome sequences of Fistulina hepatica and Cylindrobasidium torrendii.</title>
        <authorList>
            <person name="Floudas D."/>
            <person name="Held B.W."/>
            <person name="Riley R."/>
            <person name="Nagy L.G."/>
            <person name="Koehler G."/>
            <person name="Ransdell A.S."/>
            <person name="Younus H."/>
            <person name="Chow J."/>
            <person name="Chiniquy J."/>
            <person name="Lipzen A."/>
            <person name="Tritt A."/>
            <person name="Sun H."/>
            <person name="Haridas S."/>
            <person name="LaButti K."/>
            <person name="Ohm R.A."/>
            <person name="Kues U."/>
            <person name="Blanchette R.A."/>
            <person name="Grigoriev I.V."/>
            <person name="Minto R.E."/>
            <person name="Hibbett D.S."/>
        </authorList>
    </citation>
    <scope>NUCLEOTIDE SEQUENCE [LARGE SCALE GENOMIC DNA]</scope>
    <source>
        <strain evidence="2 3">ATCC 64428</strain>
    </source>
</reference>
<evidence type="ECO:0000259" key="1">
    <source>
        <dbReference type="Pfam" id="PF12697"/>
    </source>
</evidence>
<dbReference type="AlphaFoldDB" id="A0A0D7AEI9"/>
<feature type="non-terminal residue" evidence="2">
    <location>
        <position position="271"/>
    </location>
</feature>
<protein>
    <recommendedName>
        <fullName evidence="1">AB hydrolase-1 domain-containing protein</fullName>
    </recommendedName>
</protein>
<dbReference type="InterPro" id="IPR029058">
    <property type="entry name" value="AB_hydrolase_fold"/>
</dbReference>
<name>A0A0D7AEI9_9AGAR</name>
<dbReference type="EMBL" id="KN881721">
    <property type="protein sequence ID" value="KIY49791.1"/>
    <property type="molecule type" value="Genomic_DNA"/>
</dbReference>
<evidence type="ECO:0000313" key="3">
    <source>
        <dbReference type="Proteomes" id="UP000054144"/>
    </source>
</evidence>
<dbReference type="Gene3D" id="3.40.50.1820">
    <property type="entry name" value="alpha/beta hydrolase"/>
    <property type="match status" value="1"/>
</dbReference>
<dbReference type="OrthoDB" id="94039at2759"/>
<dbReference type="InterPro" id="IPR000073">
    <property type="entry name" value="AB_hydrolase_1"/>
</dbReference>
<keyword evidence="3" id="KW-1185">Reference proteome</keyword>
<organism evidence="2 3">
    <name type="scientific">Fistulina hepatica ATCC 64428</name>
    <dbReference type="NCBI Taxonomy" id="1128425"/>
    <lineage>
        <taxon>Eukaryota</taxon>
        <taxon>Fungi</taxon>
        <taxon>Dikarya</taxon>
        <taxon>Basidiomycota</taxon>
        <taxon>Agaricomycotina</taxon>
        <taxon>Agaricomycetes</taxon>
        <taxon>Agaricomycetidae</taxon>
        <taxon>Agaricales</taxon>
        <taxon>Fistulinaceae</taxon>
        <taxon>Fistulina</taxon>
    </lineage>
</organism>
<dbReference type="Pfam" id="PF12697">
    <property type="entry name" value="Abhydrolase_6"/>
    <property type="match status" value="1"/>
</dbReference>
<dbReference type="SUPFAM" id="SSF53474">
    <property type="entry name" value="alpha/beta-Hydrolases"/>
    <property type="match status" value="1"/>
</dbReference>
<evidence type="ECO:0000313" key="2">
    <source>
        <dbReference type="EMBL" id="KIY49791.1"/>
    </source>
</evidence>